<name>A0A091LAK8_9AVES</name>
<organism evidence="1 2">
    <name type="scientific">Chlamydotis macqueenii</name>
    <name type="common">Macqueen's bustard</name>
    <dbReference type="NCBI Taxonomy" id="187382"/>
    <lineage>
        <taxon>Eukaryota</taxon>
        <taxon>Metazoa</taxon>
        <taxon>Chordata</taxon>
        <taxon>Craniata</taxon>
        <taxon>Vertebrata</taxon>
        <taxon>Euteleostomi</taxon>
        <taxon>Archelosauria</taxon>
        <taxon>Archosauria</taxon>
        <taxon>Dinosauria</taxon>
        <taxon>Saurischia</taxon>
        <taxon>Theropoda</taxon>
        <taxon>Coelurosauria</taxon>
        <taxon>Aves</taxon>
        <taxon>Neognathae</taxon>
        <taxon>Neoaves</taxon>
        <taxon>Otidimorphae</taxon>
        <taxon>Otidiformes</taxon>
        <taxon>Otididae</taxon>
        <taxon>Chlamydotis</taxon>
    </lineage>
</organism>
<sequence>QIRVNSSRMIRVTQVDSEEELEEFKVWSVVFSFLREKLNNTSIDVDLYSN</sequence>
<evidence type="ECO:0000313" key="2">
    <source>
        <dbReference type="Proteomes" id="UP000053330"/>
    </source>
</evidence>
<evidence type="ECO:0000313" key="1">
    <source>
        <dbReference type="EMBL" id="KFP40011.1"/>
    </source>
</evidence>
<feature type="non-terminal residue" evidence="1">
    <location>
        <position position="1"/>
    </location>
</feature>
<dbReference type="Proteomes" id="UP000053330">
    <property type="component" value="Unassembled WGS sequence"/>
</dbReference>
<keyword evidence="1" id="KW-0812">Transmembrane</keyword>
<proteinExistence type="predicted"/>
<keyword evidence="1" id="KW-0472">Membrane</keyword>
<reference evidence="1 2" key="1">
    <citation type="submission" date="2014-04" db="EMBL/GenBank/DDBJ databases">
        <title>Genome evolution of avian class.</title>
        <authorList>
            <person name="Zhang G."/>
            <person name="Li C."/>
        </authorList>
    </citation>
    <scope>NUCLEOTIDE SEQUENCE [LARGE SCALE GENOMIC DNA]</scope>
    <source>
        <strain evidence="1">BGI_N324</strain>
    </source>
</reference>
<keyword evidence="2" id="KW-1185">Reference proteome</keyword>
<accession>A0A091LAK8</accession>
<protein>
    <submittedName>
        <fullName evidence="1">Transmembrane protein 194A</fullName>
    </submittedName>
</protein>
<feature type="non-terminal residue" evidence="1">
    <location>
        <position position="50"/>
    </location>
</feature>
<dbReference type="AlphaFoldDB" id="A0A091LAK8"/>
<gene>
    <name evidence="1" type="ORF">N324_04281</name>
</gene>
<dbReference type="EMBL" id="KK745200">
    <property type="protein sequence ID" value="KFP40011.1"/>
    <property type="molecule type" value="Genomic_DNA"/>
</dbReference>